<sequence>MTGDTIFDLASITKVYVTTMVLSLVEEGALGLDEPVATWLPSFADGERTRVTPRRLLTHTSGLPALLSLWTDWPDRRSRVEAILNAPLVRTPGTGFEYSDIGYLTVGLLAERVTGRTLPELVRERVTGPLGLVDTGYLPPADKLPRVAATEYEPAEHRGMVRGEVHDENSWSLGGTVGHAGIFGTASELARLGEMLRCYGALDGVRVLSEETVDQMTRDQLPAGVDPGFRHGLGLRVDDPGFMGPLAGSGAFGHTGFTGTSLVVDRGRELVVVLLTNRVHPSRDWADVSGLRREVAALAAQAHPGGQR</sequence>
<dbReference type="Gene3D" id="3.40.710.10">
    <property type="entry name" value="DD-peptidase/beta-lactamase superfamily"/>
    <property type="match status" value="1"/>
</dbReference>
<dbReference type="RefSeq" id="WP_345626725.1">
    <property type="nucleotide sequence ID" value="NZ_BAABJQ010000003.1"/>
</dbReference>
<reference evidence="4" key="1">
    <citation type="journal article" date="2019" name="Int. J. Syst. Evol. Microbiol.">
        <title>The Global Catalogue of Microorganisms (GCM) 10K type strain sequencing project: providing services to taxonomists for standard genome sequencing and annotation.</title>
        <authorList>
            <consortium name="The Broad Institute Genomics Platform"/>
            <consortium name="The Broad Institute Genome Sequencing Center for Infectious Disease"/>
            <person name="Wu L."/>
            <person name="Ma J."/>
        </authorList>
    </citation>
    <scope>NUCLEOTIDE SEQUENCE [LARGE SCALE GENOMIC DNA]</scope>
    <source>
        <strain evidence="4">JCM 18304</strain>
    </source>
</reference>
<keyword evidence="1" id="KW-0378">Hydrolase</keyword>
<dbReference type="SUPFAM" id="SSF56601">
    <property type="entry name" value="beta-lactamase/transpeptidase-like"/>
    <property type="match status" value="1"/>
</dbReference>
<dbReference type="InterPro" id="IPR001466">
    <property type="entry name" value="Beta-lactam-related"/>
</dbReference>
<feature type="domain" description="Beta-lactamase-related" evidence="2">
    <location>
        <begin position="1"/>
        <end position="296"/>
    </location>
</feature>
<organism evidence="3 4">
    <name type="scientific">Rugosimonospora acidiphila</name>
    <dbReference type="NCBI Taxonomy" id="556531"/>
    <lineage>
        <taxon>Bacteria</taxon>
        <taxon>Bacillati</taxon>
        <taxon>Actinomycetota</taxon>
        <taxon>Actinomycetes</taxon>
        <taxon>Micromonosporales</taxon>
        <taxon>Micromonosporaceae</taxon>
        <taxon>Rugosimonospora</taxon>
    </lineage>
</organism>
<dbReference type="Proteomes" id="UP001501570">
    <property type="component" value="Unassembled WGS sequence"/>
</dbReference>
<comment type="caution">
    <text evidence="3">The sequence shown here is derived from an EMBL/GenBank/DDBJ whole genome shotgun (WGS) entry which is preliminary data.</text>
</comment>
<proteinExistence type="predicted"/>
<dbReference type="Pfam" id="PF00144">
    <property type="entry name" value="Beta-lactamase"/>
    <property type="match status" value="1"/>
</dbReference>
<evidence type="ECO:0000313" key="3">
    <source>
        <dbReference type="EMBL" id="GAA5179958.1"/>
    </source>
</evidence>
<dbReference type="PANTHER" id="PTHR43283:SF11">
    <property type="entry name" value="BETA-LACTAMASE-RELATED DOMAIN-CONTAINING PROTEIN"/>
    <property type="match status" value="1"/>
</dbReference>
<evidence type="ECO:0000313" key="4">
    <source>
        <dbReference type="Proteomes" id="UP001501570"/>
    </source>
</evidence>
<accession>A0ABP9RMS1</accession>
<dbReference type="InterPro" id="IPR012338">
    <property type="entry name" value="Beta-lactam/transpept-like"/>
</dbReference>
<dbReference type="InterPro" id="IPR050789">
    <property type="entry name" value="Diverse_Enzym_Activities"/>
</dbReference>
<evidence type="ECO:0000259" key="2">
    <source>
        <dbReference type="Pfam" id="PF00144"/>
    </source>
</evidence>
<name>A0ABP9RMS1_9ACTN</name>
<gene>
    <name evidence="3" type="ORF">GCM10023322_11160</name>
</gene>
<evidence type="ECO:0000256" key="1">
    <source>
        <dbReference type="ARBA" id="ARBA00022801"/>
    </source>
</evidence>
<protein>
    <recommendedName>
        <fullName evidence="2">Beta-lactamase-related domain-containing protein</fullName>
    </recommendedName>
</protein>
<keyword evidence="4" id="KW-1185">Reference proteome</keyword>
<dbReference type="EMBL" id="BAABJQ010000003">
    <property type="protein sequence ID" value="GAA5179958.1"/>
    <property type="molecule type" value="Genomic_DNA"/>
</dbReference>
<dbReference type="PANTHER" id="PTHR43283">
    <property type="entry name" value="BETA-LACTAMASE-RELATED"/>
    <property type="match status" value="1"/>
</dbReference>